<dbReference type="GO" id="GO:0006779">
    <property type="term" value="P:porphyrin-containing compound biosynthetic process"/>
    <property type="evidence" value="ECO:0007669"/>
    <property type="project" value="InterPro"/>
</dbReference>
<feature type="domain" description="Uroporphyrinogen decarboxylase (URO-D)" evidence="1">
    <location>
        <begin position="5"/>
        <end position="338"/>
    </location>
</feature>
<organism evidence="2 3">
    <name type="scientific">bacterium (Candidatus Blackallbacteria) CG17_big_fil_post_rev_8_21_14_2_50_48_46</name>
    <dbReference type="NCBI Taxonomy" id="2014261"/>
    <lineage>
        <taxon>Bacteria</taxon>
        <taxon>Candidatus Blackallbacteria</taxon>
    </lineage>
</organism>
<dbReference type="CDD" id="cd03465">
    <property type="entry name" value="URO-D_like"/>
    <property type="match status" value="1"/>
</dbReference>
<accession>A0A2M7G9Q7</accession>
<dbReference type="Proteomes" id="UP000231019">
    <property type="component" value="Unassembled WGS sequence"/>
</dbReference>
<dbReference type="EMBL" id="PFFQ01000008">
    <property type="protein sequence ID" value="PIW18862.1"/>
    <property type="molecule type" value="Genomic_DNA"/>
</dbReference>
<reference evidence="2 3" key="1">
    <citation type="submission" date="2017-09" db="EMBL/GenBank/DDBJ databases">
        <title>Depth-based differentiation of microbial function through sediment-hosted aquifers and enrichment of novel symbionts in the deep terrestrial subsurface.</title>
        <authorList>
            <person name="Probst A.J."/>
            <person name="Ladd B."/>
            <person name="Jarett J.K."/>
            <person name="Geller-Mcgrath D.E."/>
            <person name="Sieber C.M."/>
            <person name="Emerson J.B."/>
            <person name="Anantharaman K."/>
            <person name="Thomas B.C."/>
            <person name="Malmstrom R."/>
            <person name="Stieglmeier M."/>
            <person name="Klingl A."/>
            <person name="Woyke T."/>
            <person name="Ryan C.M."/>
            <person name="Banfield J.F."/>
        </authorList>
    </citation>
    <scope>NUCLEOTIDE SEQUENCE [LARGE SCALE GENOMIC DNA]</scope>
    <source>
        <strain evidence="2">CG17_big_fil_post_rev_8_21_14_2_50_48_46</strain>
    </source>
</reference>
<name>A0A2M7G9Q7_9BACT</name>
<evidence type="ECO:0000313" key="2">
    <source>
        <dbReference type="EMBL" id="PIW18862.1"/>
    </source>
</evidence>
<dbReference type="PANTHER" id="PTHR47099:SF1">
    <property type="entry name" value="METHYLCOBAMIDE:COM METHYLTRANSFERASE MTBA"/>
    <property type="match status" value="1"/>
</dbReference>
<dbReference type="InterPro" id="IPR038071">
    <property type="entry name" value="UROD/MetE-like_sf"/>
</dbReference>
<dbReference type="Pfam" id="PF01208">
    <property type="entry name" value="URO-D"/>
    <property type="match status" value="1"/>
</dbReference>
<dbReference type="InterPro" id="IPR000257">
    <property type="entry name" value="Uroporphyrinogen_deCOase"/>
</dbReference>
<protein>
    <submittedName>
        <fullName evidence="2">Uroporphyrinogen decarboxylase</fullName>
    </submittedName>
</protein>
<dbReference type="PANTHER" id="PTHR47099">
    <property type="entry name" value="METHYLCOBAMIDE:COM METHYLTRANSFERASE MTBA"/>
    <property type="match status" value="1"/>
</dbReference>
<dbReference type="AlphaFoldDB" id="A0A2M7G9Q7"/>
<evidence type="ECO:0000259" key="1">
    <source>
        <dbReference type="Pfam" id="PF01208"/>
    </source>
</evidence>
<proteinExistence type="predicted"/>
<dbReference type="GO" id="GO:0004853">
    <property type="term" value="F:uroporphyrinogen decarboxylase activity"/>
    <property type="evidence" value="ECO:0007669"/>
    <property type="project" value="InterPro"/>
</dbReference>
<dbReference type="SUPFAM" id="SSF51726">
    <property type="entry name" value="UROD/MetE-like"/>
    <property type="match status" value="1"/>
</dbReference>
<comment type="caution">
    <text evidence="2">The sequence shown here is derived from an EMBL/GenBank/DDBJ whole genome shotgun (WGS) entry which is preliminary data.</text>
</comment>
<sequence>MITGMERLQAAIKGEKSDRIPIFCTLLEQGAKEMGMSLDTYYSRGEYVAEAQLKLREKYGYDNLWSLFYVGREAELLGCEKILFAKDGPPNVAHFVIQDWKDIPKLQIPDDLNSHPLFEEQSKCLKLLRKEAGGKYPICAYLSSPMTLPALLMGMEKWFELLFLGPLELRNELLEYCHTFFVKEVETYRKLGVDLFLYSNPFGSLDMVPLKFFKEHALPWIEKDLEAAGKAGIIYYCGMSRLNRVLEMVIEKTGCESYYLSPLDDLAEGKRLIAQRGLTCGVINDMKLKEWSATEIRNEVQRLIQIGMPGGKFLFGTGLIPMDTPEEKIRLLLETAYEFGRYQEAP</sequence>
<dbReference type="InterPro" id="IPR052024">
    <property type="entry name" value="Methanogen_methyltrans"/>
</dbReference>
<evidence type="ECO:0000313" key="3">
    <source>
        <dbReference type="Proteomes" id="UP000231019"/>
    </source>
</evidence>
<dbReference type="Gene3D" id="3.20.20.210">
    <property type="match status" value="1"/>
</dbReference>
<gene>
    <name evidence="2" type="ORF">COW36_03195</name>
</gene>